<evidence type="ECO:0000313" key="8">
    <source>
        <dbReference type="EMBL" id="CAL4993855.1"/>
    </source>
</evidence>
<keyword evidence="3" id="KW-0238">DNA-binding</keyword>
<proteinExistence type="predicted"/>
<keyword evidence="9" id="KW-1185">Reference proteome</keyword>
<evidence type="ECO:0000256" key="6">
    <source>
        <dbReference type="SAM" id="MobiDB-lite"/>
    </source>
</evidence>
<dbReference type="AlphaFoldDB" id="A0ABC9B825"/>
<dbReference type="CDD" id="cd00018">
    <property type="entry name" value="AP2"/>
    <property type="match status" value="1"/>
</dbReference>
<accession>A0ABC9B825</accession>
<dbReference type="Pfam" id="PF00847">
    <property type="entry name" value="AP2"/>
    <property type="match status" value="1"/>
</dbReference>
<dbReference type="Gene3D" id="3.30.730.10">
    <property type="entry name" value="AP2/ERF domain"/>
    <property type="match status" value="1"/>
</dbReference>
<evidence type="ECO:0000313" key="9">
    <source>
        <dbReference type="Proteomes" id="UP001497457"/>
    </source>
</evidence>
<name>A0ABC9B825_9POAL</name>
<dbReference type="PANTHER" id="PTHR31190">
    <property type="entry name" value="DNA-BINDING DOMAIN"/>
    <property type="match status" value="1"/>
</dbReference>
<dbReference type="InterPro" id="IPR016177">
    <property type="entry name" value="DNA-bd_dom_sf"/>
</dbReference>
<dbReference type="GO" id="GO:0003677">
    <property type="term" value="F:DNA binding"/>
    <property type="evidence" value="ECO:0007669"/>
    <property type="project" value="UniProtKB-KW"/>
</dbReference>
<dbReference type="InterPro" id="IPR001471">
    <property type="entry name" value="AP2/ERF_dom"/>
</dbReference>
<feature type="compositionally biased region" description="Basic residues" evidence="6">
    <location>
        <begin position="210"/>
        <end position="221"/>
    </location>
</feature>
<keyword evidence="2" id="KW-0805">Transcription regulation</keyword>
<feature type="domain" description="AP2/ERF" evidence="7">
    <location>
        <begin position="126"/>
        <end position="184"/>
    </location>
</feature>
<feature type="region of interest" description="Disordered" evidence="6">
    <location>
        <begin position="41"/>
        <end position="70"/>
    </location>
</feature>
<sequence length="288" mass="30286">MGQASFFYTAADLDATPAIVTTSSNMLLQLEAFLLDGIDGAEPTEVSSDSSSPSPSASSSSTLATIGDCPHWMPGTDDTDAFLLDTNDDTAAAEECSAADRQSPSPSETAKVSPTTRGQYRRTPASFIGVRKRPWGKFAAEIRDSTRKGARVWIGTFDTPEAAALAYDQAAFSARGSAAVLNFPVDRVQESLWALALGGGGGGSPVLALKRRHSKRTRRSKVSPAVDSSKNPKPQLRPASQCAHVSGMAAAVPQLLATAPSDMAGIDDVGDDYLEELLRVVSSELGEY</sequence>
<dbReference type="PROSITE" id="PS51032">
    <property type="entry name" value="AP2_ERF"/>
    <property type="match status" value="1"/>
</dbReference>
<dbReference type="InterPro" id="IPR036955">
    <property type="entry name" value="AP2/ERF_dom_sf"/>
</dbReference>
<dbReference type="PANTHER" id="PTHR31190:SF367">
    <property type="entry name" value="AP2_ERF DOMAIN-CONTAINING PROTEIN"/>
    <property type="match status" value="1"/>
</dbReference>
<feature type="compositionally biased region" description="Polar residues" evidence="6">
    <location>
        <begin position="100"/>
        <end position="118"/>
    </location>
</feature>
<comment type="subcellular location">
    <subcellularLocation>
        <location evidence="1">Nucleus</location>
    </subcellularLocation>
</comment>
<feature type="region of interest" description="Disordered" evidence="6">
    <location>
        <begin position="93"/>
        <end position="122"/>
    </location>
</feature>
<keyword evidence="5" id="KW-0539">Nucleus</keyword>
<keyword evidence="4" id="KW-0804">Transcription</keyword>
<dbReference type="SMART" id="SM00380">
    <property type="entry name" value="AP2"/>
    <property type="match status" value="1"/>
</dbReference>
<protein>
    <recommendedName>
        <fullName evidence="7">AP2/ERF domain-containing protein</fullName>
    </recommendedName>
</protein>
<evidence type="ECO:0000256" key="2">
    <source>
        <dbReference type="ARBA" id="ARBA00023015"/>
    </source>
</evidence>
<reference evidence="8" key="1">
    <citation type="submission" date="2024-10" db="EMBL/GenBank/DDBJ databases">
        <authorList>
            <person name="Ryan C."/>
        </authorList>
    </citation>
    <scope>NUCLEOTIDE SEQUENCE [LARGE SCALE GENOMIC DNA]</scope>
</reference>
<feature type="compositionally biased region" description="Low complexity" evidence="6">
    <location>
        <begin position="47"/>
        <end position="61"/>
    </location>
</feature>
<dbReference type="Proteomes" id="UP001497457">
    <property type="component" value="Chromosome 24b"/>
</dbReference>
<dbReference type="EMBL" id="OZ075134">
    <property type="protein sequence ID" value="CAL4993855.1"/>
    <property type="molecule type" value="Genomic_DNA"/>
</dbReference>
<dbReference type="GO" id="GO:0005634">
    <property type="term" value="C:nucleus"/>
    <property type="evidence" value="ECO:0007669"/>
    <property type="project" value="UniProtKB-SubCell"/>
</dbReference>
<evidence type="ECO:0000256" key="1">
    <source>
        <dbReference type="ARBA" id="ARBA00004123"/>
    </source>
</evidence>
<evidence type="ECO:0000256" key="4">
    <source>
        <dbReference type="ARBA" id="ARBA00023163"/>
    </source>
</evidence>
<evidence type="ECO:0000259" key="7">
    <source>
        <dbReference type="PROSITE" id="PS51032"/>
    </source>
</evidence>
<dbReference type="FunFam" id="3.30.730.10:FF:000001">
    <property type="entry name" value="Ethylene-responsive transcription factor 2"/>
    <property type="match status" value="1"/>
</dbReference>
<evidence type="ECO:0000256" key="5">
    <source>
        <dbReference type="ARBA" id="ARBA00023242"/>
    </source>
</evidence>
<evidence type="ECO:0000256" key="3">
    <source>
        <dbReference type="ARBA" id="ARBA00023125"/>
    </source>
</evidence>
<dbReference type="PRINTS" id="PR00367">
    <property type="entry name" value="ETHRSPELEMNT"/>
</dbReference>
<dbReference type="InterPro" id="IPR044808">
    <property type="entry name" value="ERF_plant"/>
</dbReference>
<dbReference type="SUPFAM" id="SSF54171">
    <property type="entry name" value="DNA-binding domain"/>
    <property type="match status" value="1"/>
</dbReference>
<organism evidence="8 9">
    <name type="scientific">Urochloa decumbens</name>
    <dbReference type="NCBI Taxonomy" id="240449"/>
    <lineage>
        <taxon>Eukaryota</taxon>
        <taxon>Viridiplantae</taxon>
        <taxon>Streptophyta</taxon>
        <taxon>Embryophyta</taxon>
        <taxon>Tracheophyta</taxon>
        <taxon>Spermatophyta</taxon>
        <taxon>Magnoliopsida</taxon>
        <taxon>Liliopsida</taxon>
        <taxon>Poales</taxon>
        <taxon>Poaceae</taxon>
        <taxon>PACMAD clade</taxon>
        <taxon>Panicoideae</taxon>
        <taxon>Panicodae</taxon>
        <taxon>Paniceae</taxon>
        <taxon>Melinidinae</taxon>
        <taxon>Urochloa</taxon>
    </lineage>
</organism>
<gene>
    <name evidence="8" type="ORF">URODEC1_LOCUS61694</name>
</gene>
<feature type="region of interest" description="Disordered" evidence="6">
    <location>
        <begin position="210"/>
        <end position="238"/>
    </location>
</feature>